<dbReference type="Proteomes" id="UP001281147">
    <property type="component" value="Unassembled WGS sequence"/>
</dbReference>
<accession>A0ACC3MTE4</accession>
<evidence type="ECO:0000313" key="2">
    <source>
        <dbReference type="Proteomes" id="UP001281147"/>
    </source>
</evidence>
<name>A0ACC3MTE4_9PEZI</name>
<evidence type="ECO:0000313" key="1">
    <source>
        <dbReference type="EMBL" id="KAK3703371.1"/>
    </source>
</evidence>
<proteinExistence type="predicted"/>
<protein>
    <submittedName>
        <fullName evidence="1">Uncharacterized protein</fullName>
    </submittedName>
</protein>
<keyword evidence="2" id="KW-1185">Reference proteome</keyword>
<gene>
    <name evidence="1" type="ORF">LTR37_014477</name>
</gene>
<dbReference type="EMBL" id="JAUTXU010000152">
    <property type="protein sequence ID" value="KAK3703371.1"/>
    <property type="molecule type" value="Genomic_DNA"/>
</dbReference>
<reference evidence="1" key="1">
    <citation type="submission" date="2023-07" db="EMBL/GenBank/DDBJ databases">
        <title>Black Yeasts Isolated from many extreme environments.</title>
        <authorList>
            <person name="Coleine C."/>
            <person name="Stajich J.E."/>
            <person name="Selbmann L."/>
        </authorList>
    </citation>
    <scope>NUCLEOTIDE SEQUENCE</scope>
    <source>
        <strain evidence="1">CCFEE 5714</strain>
    </source>
</reference>
<organism evidence="1 2">
    <name type="scientific">Vermiconidia calcicola</name>
    <dbReference type="NCBI Taxonomy" id="1690605"/>
    <lineage>
        <taxon>Eukaryota</taxon>
        <taxon>Fungi</taxon>
        <taxon>Dikarya</taxon>
        <taxon>Ascomycota</taxon>
        <taxon>Pezizomycotina</taxon>
        <taxon>Dothideomycetes</taxon>
        <taxon>Dothideomycetidae</taxon>
        <taxon>Mycosphaerellales</taxon>
        <taxon>Extremaceae</taxon>
        <taxon>Vermiconidia</taxon>
    </lineage>
</organism>
<comment type="caution">
    <text evidence="1">The sequence shown here is derived from an EMBL/GenBank/DDBJ whole genome shotgun (WGS) entry which is preliminary data.</text>
</comment>
<sequence>MSLHVDAYPCISCSAHFADKTEQADHLASAHNLIEPWLCHECPISVADEEAYNRHMRRAHPYSAPAGQRGGYSCPHNKTVCAGCPALASDDMRRRHIKHDHADQHSSSGFLREGTGRRCVKKDCGFSNESYVSMSLHVLHAHAPICAVCQRKFATVMSKLDHEKKVGKDGGCTGAPSRPEEAKKLDESGATVSSHALKGQVATDATPAHEAMPRVLGKADGLGNGASPAQQPNQLHDAQPPVCGESNVGGEGRASPSSGPAPAAQSPPAQQPSGYHPRSPQLPSIAPPGEEQSFQPKPQSSLEPIPQFLTDLGFKANDFNPRTIYMSTVATKKTYQDLPTVPDYYIFRGHPKNIAYGNLVRLATRYSATDILKLSNDGRPQKIFTSTSSVESRLKTAIKWAAEECGCQGGVEEVTAWLNREREKNGLKARGSRKRARGDEGTAMMAAPGARPIATPNKRAKTEGGTAGTPSAAGASPVELKLSAQSRLLVPRAGEKAQGSYGAVSQAYHQAPQRSSQIVDPQMFGNSFSNQTHSSGMPGWQGHQYNETLLPRPHASEKAQESYGAAHQAYQHAPQQPAESVNPRIIGYVSGVPIWQDQQFNDTTQNAGNTGNPYDIYYAQSTSVQTPQKPQYAAQTPDAGTFIDPALLQQPRAQKPHTSNYAAQTPAAGTLIDPSLLQQPTQQRSQASNNAAKTPDASTFIDPVLLQQPTPAATPSTTTLTSPPRAPERPDPHGLRGSIHHNHIKTAPNPYLQGTQTTLVAPATPSPSVLDFGDGESYAPLSPTFDDIFGLSFE</sequence>